<reference evidence="1 2" key="1">
    <citation type="submission" date="2019-03" db="EMBL/GenBank/DDBJ databases">
        <title>Single cell metagenomics reveals metabolic interactions within the superorganism composed of flagellate Streblomastix strix and complex community of Bacteroidetes bacteria on its surface.</title>
        <authorList>
            <person name="Treitli S.C."/>
            <person name="Kolisko M."/>
            <person name="Husnik F."/>
            <person name="Keeling P."/>
            <person name="Hampl V."/>
        </authorList>
    </citation>
    <scope>NUCLEOTIDE SEQUENCE [LARGE SCALE GENOMIC DNA]</scope>
    <source>
        <strain evidence="1">ST1C</strain>
    </source>
</reference>
<dbReference type="AlphaFoldDB" id="A0A5J4TZD6"/>
<organism evidence="1 2">
    <name type="scientific">Streblomastix strix</name>
    <dbReference type="NCBI Taxonomy" id="222440"/>
    <lineage>
        <taxon>Eukaryota</taxon>
        <taxon>Metamonada</taxon>
        <taxon>Preaxostyla</taxon>
        <taxon>Oxymonadida</taxon>
        <taxon>Streblomastigidae</taxon>
        <taxon>Streblomastix</taxon>
    </lineage>
</organism>
<name>A0A5J4TZD6_9EUKA</name>
<sequence length="369" mass="40428">EFGNGNCTCTSDYHNDQQCICDQSEQAGVYDLSSCLSTKMCTGDNMPSGCTCPPTSQTAIAGCESKTTLCSQLNSEQLSQVDISICSCYVFGDPRSDCSQTQECKLASASELINIPVGACGCYSVGDPRSECSSKSCDDESGNLIDIPISLCECNGDDDPRRGITCAVTRICKQNDFVQTPCLCSEEFGNGNCTCTSDYHNDQQCICDQSEQAGVYDLYTCLSTKICIDDDVPIGCSPFCTFDSESIIELESQELIRDKDGLIIWPLENATVLPLFIDDIQIESAQKATFSMDDITWLDSRKKWYGMLISSDNKTFIGKDGNVDEAVRIDVVVEEGEQFVNFNKNQTIEDPEKPVKTKKRIAKNLASNN</sequence>
<protein>
    <submittedName>
        <fullName evidence="1">Uncharacterized protein</fullName>
    </submittedName>
</protein>
<dbReference type="Proteomes" id="UP000324800">
    <property type="component" value="Unassembled WGS sequence"/>
</dbReference>
<gene>
    <name evidence="1" type="ORF">EZS28_040985</name>
</gene>
<evidence type="ECO:0000313" key="1">
    <source>
        <dbReference type="EMBL" id="KAA6363488.1"/>
    </source>
</evidence>
<accession>A0A5J4TZD6</accession>
<comment type="caution">
    <text evidence="1">The sequence shown here is derived from an EMBL/GenBank/DDBJ whole genome shotgun (WGS) entry which is preliminary data.</text>
</comment>
<evidence type="ECO:0000313" key="2">
    <source>
        <dbReference type="Proteomes" id="UP000324800"/>
    </source>
</evidence>
<proteinExistence type="predicted"/>
<dbReference type="EMBL" id="SNRW01022851">
    <property type="protein sequence ID" value="KAA6363488.1"/>
    <property type="molecule type" value="Genomic_DNA"/>
</dbReference>
<feature type="non-terminal residue" evidence="1">
    <location>
        <position position="1"/>
    </location>
</feature>